<protein>
    <recommendedName>
        <fullName evidence="3">glucarate dehydratase</fullName>
        <ecNumber evidence="3">4.2.1.40</ecNumber>
    </recommendedName>
</protein>
<sequence length="397" mass="44113">MKITDIRWTRAFIPIEAPLRYSIGSHPGFSRIIIEVETDEGITGLGECYTGASREGQLADLKPQLIGEDPMNLERIRWKVATPSSVKLFGFALGFAGIEFALLDIQGKALNRPVCDILGGRIRDEVPFAAYLFYRYANDEGTGEVSNAEQMVAFAKALVDRYGFKTLKYKNGVLPPDEEIDTFISLRKQFPKHRIRLDPNAVWTATTAIDVARRLHDYNMEYLEDPVWGMRAMQRVNAKAPWVTLASNMSVFAFEDLAPNIMADVLDVVLLDPHWYGGIHRAKLAGQICEALGVDAGMHSGAEFGISQAAMLHLAACLPNLTLACDSHYHHLKDDILEGGMLKFENGAMKVPTGPGLGVSLDRDKLARYHELSKQHEMGAWTDDPRRGGGVITQPKW</sequence>
<dbReference type="PANTHER" id="PTHR48080:SF4">
    <property type="entry name" value="GLUCARATE DEHYDRATASE"/>
    <property type="match status" value="1"/>
</dbReference>
<evidence type="ECO:0000256" key="2">
    <source>
        <dbReference type="ARBA" id="ARBA00005183"/>
    </source>
</evidence>
<dbReference type="InterPro" id="IPR034593">
    <property type="entry name" value="DgoD-like"/>
</dbReference>
<dbReference type="Pfam" id="PF13378">
    <property type="entry name" value="MR_MLE_C"/>
    <property type="match status" value="1"/>
</dbReference>
<comment type="pathway">
    <text evidence="2">Carbohydrate acid metabolism; D-glucarate degradation; 2,5-dioxopentanoate from D-glucarate: step 1/2.</text>
</comment>
<dbReference type="GO" id="GO:0008872">
    <property type="term" value="F:glucarate dehydratase activity"/>
    <property type="evidence" value="ECO:0007669"/>
    <property type="project" value="UniProtKB-EC"/>
</dbReference>
<comment type="catalytic activity">
    <reaction evidence="1">
        <text>D-glucarate = 5-dehydro-4-deoxy-D-glucarate + H2O</text>
        <dbReference type="Rhea" id="RHEA:14573"/>
        <dbReference type="ChEBI" id="CHEBI:15377"/>
        <dbReference type="ChEBI" id="CHEBI:30612"/>
        <dbReference type="ChEBI" id="CHEBI:42819"/>
        <dbReference type="EC" id="4.2.1.40"/>
    </reaction>
</comment>
<reference evidence="5 6" key="1">
    <citation type="journal article" date="2009" name="Appl. Environ. Microbiol.">
        <title>Three genomes from the phylum Acidobacteria provide insight into the lifestyles of these microorganisms in soils.</title>
        <authorList>
            <person name="Ward N.L."/>
            <person name="Challacombe J.F."/>
            <person name="Janssen P.H."/>
            <person name="Henrissat B."/>
            <person name="Coutinho P.M."/>
            <person name="Wu M."/>
            <person name="Xie G."/>
            <person name="Haft D.H."/>
            <person name="Sait M."/>
            <person name="Badger J."/>
            <person name="Barabote R.D."/>
            <person name="Bradley B."/>
            <person name="Brettin T.S."/>
            <person name="Brinkac L.M."/>
            <person name="Bruce D."/>
            <person name="Creasy T."/>
            <person name="Daugherty S.C."/>
            <person name="Davidsen T.M."/>
            <person name="DeBoy R.T."/>
            <person name="Detter J.C."/>
            <person name="Dodson R.J."/>
            <person name="Durkin A.S."/>
            <person name="Ganapathy A."/>
            <person name="Gwinn-Giglio M."/>
            <person name="Han C.S."/>
            <person name="Khouri H."/>
            <person name="Kiss H."/>
            <person name="Kothari S.P."/>
            <person name="Madupu R."/>
            <person name="Nelson K.E."/>
            <person name="Nelson W.C."/>
            <person name="Paulsen I."/>
            <person name="Penn K."/>
            <person name="Ren Q."/>
            <person name="Rosovitz M.J."/>
            <person name="Selengut J.D."/>
            <person name="Shrivastava S."/>
            <person name="Sullivan S.A."/>
            <person name="Tapia R."/>
            <person name="Thompson L.S."/>
            <person name="Watkins K.L."/>
            <person name="Yang Q."/>
            <person name="Yu C."/>
            <person name="Zafar N."/>
            <person name="Zhou L."/>
            <person name="Kuske C.R."/>
        </authorList>
    </citation>
    <scope>NUCLEOTIDE SEQUENCE [LARGE SCALE GENOMIC DNA]</scope>
    <source>
        <strain evidence="5 6">Ellin345</strain>
    </source>
</reference>
<evidence type="ECO:0000256" key="3">
    <source>
        <dbReference type="ARBA" id="ARBA00011973"/>
    </source>
</evidence>
<feature type="domain" description="Mandelate racemase/muconate lactonizing enzyme C-terminal" evidence="4">
    <location>
        <begin position="148"/>
        <end position="243"/>
    </location>
</feature>
<dbReference type="SUPFAM" id="SSF54826">
    <property type="entry name" value="Enolase N-terminal domain-like"/>
    <property type="match status" value="1"/>
</dbReference>
<dbReference type="AlphaFoldDB" id="Q1IU00"/>
<dbReference type="InterPro" id="IPR013341">
    <property type="entry name" value="Mandelate_racemase_N_dom"/>
</dbReference>
<dbReference type="eggNOG" id="COG4948">
    <property type="taxonomic scope" value="Bacteria"/>
</dbReference>
<name>Q1IU00_KORVE</name>
<evidence type="ECO:0000259" key="4">
    <source>
        <dbReference type="SMART" id="SM00922"/>
    </source>
</evidence>
<dbReference type="EC" id="4.2.1.40" evidence="3"/>
<evidence type="ECO:0000313" key="5">
    <source>
        <dbReference type="EMBL" id="ABF39650.1"/>
    </source>
</evidence>
<dbReference type="SFLD" id="SFLDG00055">
    <property type="entry name" value="glucarate_dehydratase"/>
    <property type="match status" value="1"/>
</dbReference>
<dbReference type="HOGENOM" id="CLU_030273_9_0_0"/>
<dbReference type="SMART" id="SM00922">
    <property type="entry name" value="MR_MLE"/>
    <property type="match status" value="1"/>
</dbReference>
<dbReference type="Pfam" id="PF02746">
    <property type="entry name" value="MR_MLE_N"/>
    <property type="match status" value="1"/>
</dbReference>
<dbReference type="InterPro" id="IPR029065">
    <property type="entry name" value="Enolase_C-like"/>
</dbReference>
<dbReference type="InterPro" id="IPR036849">
    <property type="entry name" value="Enolase-like_C_sf"/>
</dbReference>
<evidence type="ECO:0000313" key="6">
    <source>
        <dbReference type="Proteomes" id="UP000002432"/>
    </source>
</evidence>
<dbReference type="SUPFAM" id="SSF51604">
    <property type="entry name" value="Enolase C-terminal domain-like"/>
    <property type="match status" value="1"/>
</dbReference>
<accession>Q1IU00</accession>
<dbReference type="InterPro" id="IPR013342">
    <property type="entry name" value="Mandelate_racemase_C"/>
</dbReference>
<dbReference type="EnsemblBacteria" id="ABF39650">
    <property type="protein sequence ID" value="ABF39650"/>
    <property type="gene ID" value="Acid345_0645"/>
</dbReference>
<dbReference type="OrthoDB" id="193563at2"/>
<organism evidence="5 6">
    <name type="scientific">Koribacter versatilis (strain Ellin345)</name>
    <dbReference type="NCBI Taxonomy" id="204669"/>
    <lineage>
        <taxon>Bacteria</taxon>
        <taxon>Pseudomonadati</taxon>
        <taxon>Acidobacteriota</taxon>
        <taxon>Terriglobia</taxon>
        <taxon>Terriglobales</taxon>
        <taxon>Candidatus Korobacteraceae</taxon>
        <taxon>Candidatus Korobacter</taxon>
    </lineage>
</organism>
<dbReference type="EMBL" id="CP000360">
    <property type="protein sequence ID" value="ABF39650.1"/>
    <property type="molecule type" value="Genomic_DNA"/>
</dbReference>
<dbReference type="InterPro" id="IPR029017">
    <property type="entry name" value="Enolase-like_N"/>
</dbReference>
<dbReference type="STRING" id="204669.Acid345_0645"/>
<dbReference type="Gene3D" id="3.30.390.10">
    <property type="entry name" value="Enolase-like, N-terminal domain"/>
    <property type="match status" value="1"/>
</dbReference>
<proteinExistence type="predicted"/>
<dbReference type="InterPro" id="IPR018110">
    <property type="entry name" value="Mandel_Rmase/mucon_lact_enz_CS"/>
</dbReference>
<dbReference type="Proteomes" id="UP000002432">
    <property type="component" value="Chromosome"/>
</dbReference>
<dbReference type="Gene3D" id="3.20.20.120">
    <property type="entry name" value="Enolase-like C-terminal domain"/>
    <property type="match status" value="1"/>
</dbReference>
<evidence type="ECO:0000256" key="1">
    <source>
        <dbReference type="ARBA" id="ARBA00001426"/>
    </source>
</evidence>
<gene>
    <name evidence="5" type="ordered locus">Acid345_0645</name>
</gene>
<dbReference type="PROSITE" id="PS00909">
    <property type="entry name" value="MR_MLE_2"/>
    <property type="match status" value="1"/>
</dbReference>
<dbReference type="GO" id="GO:0009063">
    <property type="term" value="P:amino acid catabolic process"/>
    <property type="evidence" value="ECO:0007669"/>
    <property type="project" value="InterPro"/>
</dbReference>
<dbReference type="SFLD" id="SFLDS00001">
    <property type="entry name" value="Enolase"/>
    <property type="match status" value="1"/>
</dbReference>
<dbReference type="RefSeq" id="WP_011521452.1">
    <property type="nucleotide sequence ID" value="NC_008009.1"/>
</dbReference>
<dbReference type="PANTHER" id="PTHR48080">
    <property type="entry name" value="D-GALACTONATE DEHYDRATASE-RELATED"/>
    <property type="match status" value="1"/>
</dbReference>
<dbReference type="KEGG" id="aba:Acid345_0645"/>
<keyword evidence="6" id="KW-1185">Reference proteome</keyword>